<protein>
    <submittedName>
        <fullName evidence="2">Uncharacterized protein</fullName>
    </submittedName>
</protein>
<comment type="caution">
    <text evidence="2">The sequence shown here is derived from an EMBL/GenBank/DDBJ whole genome shotgun (WGS) entry which is preliminary data.</text>
</comment>
<dbReference type="EMBL" id="NWSH01000560">
    <property type="protein sequence ID" value="PCG75657.1"/>
    <property type="molecule type" value="Genomic_DNA"/>
</dbReference>
<organism evidence="2">
    <name type="scientific">Heliothis virescens</name>
    <name type="common">Tobacco budworm moth</name>
    <dbReference type="NCBI Taxonomy" id="7102"/>
    <lineage>
        <taxon>Eukaryota</taxon>
        <taxon>Metazoa</taxon>
        <taxon>Ecdysozoa</taxon>
        <taxon>Arthropoda</taxon>
        <taxon>Hexapoda</taxon>
        <taxon>Insecta</taxon>
        <taxon>Pterygota</taxon>
        <taxon>Neoptera</taxon>
        <taxon>Endopterygota</taxon>
        <taxon>Lepidoptera</taxon>
        <taxon>Glossata</taxon>
        <taxon>Ditrysia</taxon>
        <taxon>Noctuoidea</taxon>
        <taxon>Noctuidae</taxon>
        <taxon>Heliothinae</taxon>
        <taxon>Heliothis</taxon>
    </lineage>
</organism>
<feature type="compositionally biased region" description="Acidic residues" evidence="1">
    <location>
        <begin position="62"/>
        <end position="77"/>
    </location>
</feature>
<reference evidence="2" key="1">
    <citation type="submission" date="2017-09" db="EMBL/GenBank/DDBJ databases">
        <title>Contemporary evolution of a Lepidopteran species, Heliothis virescens, in response to modern agricultural practices.</title>
        <authorList>
            <person name="Fritz M.L."/>
            <person name="Deyonke A.M."/>
            <person name="Papanicolaou A."/>
            <person name="Micinski S."/>
            <person name="Westbrook J."/>
            <person name="Gould F."/>
        </authorList>
    </citation>
    <scope>NUCLEOTIDE SEQUENCE [LARGE SCALE GENOMIC DNA]</scope>
    <source>
        <strain evidence="2">HvINT-</strain>
        <tissue evidence="2">Whole body</tissue>
    </source>
</reference>
<feature type="region of interest" description="Disordered" evidence="1">
    <location>
        <begin position="57"/>
        <end position="85"/>
    </location>
</feature>
<proteinExistence type="predicted"/>
<dbReference type="AlphaFoldDB" id="A0A2A4JUE5"/>
<accession>A0A2A4JUE5</accession>
<evidence type="ECO:0000313" key="2">
    <source>
        <dbReference type="EMBL" id="PCG75657.1"/>
    </source>
</evidence>
<sequence length="199" mass="23017">MFIHMLLLLPTVEPAKLVINEYSMKEVKVDKNLLDKVLSNLFPEHKDGIQEKGHIVKFNNEPEPEEVQNSEHSEEESTNGFVKPTFDTKGQTRFKKITNRISGDKFNLRGTNLTSKSEVKMKTTDDDSFEQDPLYILSKLVVKLLDYLPPKYKIPVSMPHKKKKPKLSKKNVTEEVEKKTSKVRVRLAHGEFRTSTEYL</sequence>
<name>A0A2A4JUE5_HELVI</name>
<gene>
    <name evidence="2" type="ORF">B5V51_11217</name>
</gene>
<evidence type="ECO:0000256" key="1">
    <source>
        <dbReference type="SAM" id="MobiDB-lite"/>
    </source>
</evidence>